<organism evidence="1 2">
    <name type="scientific">Anaerosporobacter mobilis DSM 15930</name>
    <dbReference type="NCBI Taxonomy" id="1120996"/>
    <lineage>
        <taxon>Bacteria</taxon>
        <taxon>Bacillati</taxon>
        <taxon>Bacillota</taxon>
        <taxon>Clostridia</taxon>
        <taxon>Lachnospirales</taxon>
        <taxon>Lachnospiraceae</taxon>
        <taxon>Anaerosporobacter</taxon>
    </lineage>
</organism>
<dbReference type="GO" id="GO:0000150">
    <property type="term" value="F:DNA strand exchange activity"/>
    <property type="evidence" value="ECO:0007669"/>
    <property type="project" value="InterPro"/>
</dbReference>
<dbReference type="OrthoDB" id="2056566at2"/>
<dbReference type="RefSeq" id="WP_073285125.1">
    <property type="nucleotide sequence ID" value="NZ_FRCP01000008.1"/>
</dbReference>
<dbReference type="Gene3D" id="3.40.50.1390">
    <property type="entry name" value="Resolvase, N-terminal catalytic domain"/>
    <property type="match status" value="1"/>
</dbReference>
<name>A0A1M7HHF2_9FIRM</name>
<keyword evidence="2" id="KW-1185">Reference proteome</keyword>
<evidence type="ECO:0008006" key="3">
    <source>
        <dbReference type="Google" id="ProtNLM"/>
    </source>
</evidence>
<evidence type="ECO:0000313" key="1">
    <source>
        <dbReference type="EMBL" id="SHM27912.1"/>
    </source>
</evidence>
<evidence type="ECO:0000313" key="2">
    <source>
        <dbReference type="Proteomes" id="UP000184038"/>
    </source>
</evidence>
<dbReference type="Proteomes" id="UP000184038">
    <property type="component" value="Unassembled WGS sequence"/>
</dbReference>
<sequence>MGIRNPRKKKREFIALLSTTGSLAETEKKEEKQERYIRNFVKTQDIEIVGVVRRNGLGQADLNRQFEKITQLIRQKRAEGVIVVNMMAISTDIPDAYYKVGKIIDAGGIIMTVDEGNLGMGVKTLRRLKKDEQKLQKEI</sequence>
<protein>
    <recommendedName>
        <fullName evidence="3">Resolvase, N terminal domain</fullName>
    </recommendedName>
</protein>
<gene>
    <name evidence="1" type="ORF">SAMN02746066_01373</name>
</gene>
<reference evidence="1 2" key="1">
    <citation type="submission" date="2016-11" db="EMBL/GenBank/DDBJ databases">
        <authorList>
            <person name="Jaros S."/>
            <person name="Januszkiewicz K."/>
            <person name="Wedrychowicz H."/>
        </authorList>
    </citation>
    <scope>NUCLEOTIDE SEQUENCE [LARGE SCALE GENOMIC DNA]</scope>
    <source>
        <strain evidence="1 2">DSM 15930</strain>
    </source>
</reference>
<dbReference type="STRING" id="1120996.SAMN02746066_01373"/>
<dbReference type="InterPro" id="IPR036162">
    <property type="entry name" value="Resolvase-like_N_sf"/>
</dbReference>
<dbReference type="EMBL" id="FRCP01000008">
    <property type="protein sequence ID" value="SHM27912.1"/>
    <property type="molecule type" value="Genomic_DNA"/>
</dbReference>
<proteinExistence type="predicted"/>
<accession>A0A1M7HHF2</accession>
<dbReference type="GO" id="GO:0003677">
    <property type="term" value="F:DNA binding"/>
    <property type="evidence" value="ECO:0007669"/>
    <property type="project" value="InterPro"/>
</dbReference>
<dbReference type="AlphaFoldDB" id="A0A1M7HHF2"/>